<dbReference type="InterPro" id="IPR045275">
    <property type="entry name" value="MscS_archaea/bacteria_type"/>
</dbReference>
<dbReference type="EMBL" id="DS989863">
    <property type="protein sequence ID" value="EDX72618.1"/>
    <property type="molecule type" value="Genomic_DNA"/>
</dbReference>
<dbReference type="OrthoDB" id="9775207at2"/>
<dbReference type="PANTHER" id="PTHR30221">
    <property type="entry name" value="SMALL-CONDUCTANCE MECHANOSENSITIVE CHANNEL"/>
    <property type="match status" value="1"/>
</dbReference>
<dbReference type="InterPro" id="IPR006685">
    <property type="entry name" value="MscS_channel_2nd"/>
</dbReference>
<dbReference type="Proteomes" id="UP000003835">
    <property type="component" value="Unassembled WGS sequence"/>
</dbReference>
<dbReference type="InterPro" id="IPR023408">
    <property type="entry name" value="MscS_beta-dom_sf"/>
</dbReference>
<sequence>MSVSGFDLISFVQAMPALLAQIEASETLPQRVLTNITLQKIFRSLVTILIAYGSIFVIQSLTSWSSERVPRRFRLLIKQSLPFLKGLILILTFSYLLNLFLNLSQENLLALTGTIAIALGFAFKDYVSSIIAGVVALFEAPYRVGDRIQIENHYGEVVGYGLRGIRLQTPDDNIVTIPHNKTWTEAVSNANSGELEAQVLTDFYFAHTVDAEQVIQILYQAAYSSKYTQLKLPIVVIMQEQMWGTQFKLRSYPMDARDEFIYKTDLIRRAKQAFARQNLPYPKLSDIQNNDSCP</sequence>
<dbReference type="eggNOG" id="COG0668">
    <property type="taxonomic scope" value="Bacteria"/>
</dbReference>
<evidence type="ECO:0000313" key="10">
    <source>
        <dbReference type="Proteomes" id="UP000003835"/>
    </source>
</evidence>
<dbReference type="STRING" id="118168.MC7420_2526"/>
<evidence type="ECO:0000256" key="5">
    <source>
        <dbReference type="ARBA" id="ARBA00023136"/>
    </source>
</evidence>
<feature type="transmembrane region" description="Helical" evidence="6">
    <location>
        <begin position="40"/>
        <end position="62"/>
    </location>
</feature>
<organism evidence="9 10">
    <name type="scientific">Coleofasciculus chthonoplastes PCC 7420</name>
    <dbReference type="NCBI Taxonomy" id="118168"/>
    <lineage>
        <taxon>Bacteria</taxon>
        <taxon>Bacillati</taxon>
        <taxon>Cyanobacteriota</taxon>
        <taxon>Cyanophyceae</taxon>
        <taxon>Coleofasciculales</taxon>
        <taxon>Coleofasciculaceae</taxon>
        <taxon>Coleofasciculus</taxon>
    </lineage>
</organism>
<keyword evidence="3 6" id="KW-0812">Transmembrane</keyword>
<evidence type="ECO:0000256" key="1">
    <source>
        <dbReference type="ARBA" id="ARBA00004127"/>
    </source>
</evidence>
<dbReference type="PANTHER" id="PTHR30221:SF1">
    <property type="entry name" value="SMALL-CONDUCTANCE MECHANOSENSITIVE CHANNEL"/>
    <property type="match status" value="1"/>
</dbReference>
<keyword evidence="4 6" id="KW-1133">Transmembrane helix</keyword>
<feature type="transmembrane region" description="Helical" evidence="6">
    <location>
        <begin position="83"/>
        <end position="103"/>
    </location>
</feature>
<dbReference type="Pfam" id="PF00924">
    <property type="entry name" value="MS_channel_2nd"/>
    <property type="match status" value="1"/>
</dbReference>
<dbReference type="Gene3D" id="1.10.287.1260">
    <property type="match status" value="1"/>
</dbReference>
<evidence type="ECO:0000256" key="6">
    <source>
        <dbReference type="SAM" id="Phobius"/>
    </source>
</evidence>
<reference evidence="9 10" key="1">
    <citation type="submission" date="2008-07" db="EMBL/GenBank/DDBJ databases">
        <authorList>
            <person name="Tandeau de Marsac N."/>
            <person name="Ferriera S."/>
            <person name="Johnson J."/>
            <person name="Kravitz S."/>
            <person name="Beeson K."/>
            <person name="Sutton G."/>
            <person name="Rogers Y.-H."/>
            <person name="Friedman R."/>
            <person name="Frazier M."/>
            <person name="Venter J.C."/>
        </authorList>
    </citation>
    <scope>NUCLEOTIDE SEQUENCE [LARGE SCALE GENOMIC DNA]</scope>
    <source>
        <strain evidence="9 10">PCC 7420</strain>
    </source>
</reference>
<evidence type="ECO:0000256" key="4">
    <source>
        <dbReference type="ARBA" id="ARBA00022989"/>
    </source>
</evidence>
<dbReference type="InterPro" id="IPR049278">
    <property type="entry name" value="MS_channel_C"/>
</dbReference>
<dbReference type="Pfam" id="PF21082">
    <property type="entry name" value="MS_channel_3rd"/>
    <property type="match status" value="1"/>
</dbReference>
<evidence type="ECO:0000259" key="7">
    <source>
        <dbReference type="Pfam" id="PF00924"/>
    </source>
</evidence>
<feature type="transmembrane region" description="Helical" evidence="6">
    <location>
        <begin position="115"/>
        <end position="138"/>
    </location>
</feature>
<keyword evidence="10" id="KW-1185">Reference proteome</keyword>
<dbReference type="SUPFAM" id="SSF50182">
    <property type="entry name" value="Sm-like ribonucleoproteins"/>
    <property type="match status" value="1"/>
</dbReference>
<evidence type="ECO:0000256" key="2">
    <source>
        <dbReference type="ARBA" id="ARBA00008017"/>
    </source>
</evidence>
<gene>
    <name evidence="9" type="ORF">MC7420_2526</name>
</gene>
<dbReference type="GO" id="GO:0016020">
    <property type="term" value="C:membrane"/>
    <property type="evidence" value="ECO:0007669"/>
    <property type="project" value="InterPro"/>
</dbReference>
<comment type="similarity">
    <text evidence="2">Belongs to the MscS (TC 1.A.23) family.</text>
</comment>
<dbReference type="AlphaFoldDB" id="B4VZS7"/>
<protein>
    <submittedName>
        <fullName evidence="9">Transporter, MscS family</fullName>
    </submittedName>
</protein>
<dbReference type="GO" id="GO:0008381">
    <property type="term" value="F:mechanosensitive monoatomic ion channel activity"/>
    <property type="evidence" value="ECO:0007669"/>
    <property type="project" value="InterPro"/>
</dbReference>
<keyword evidence="5 6" id="KW-0472">Membrane</keyword>
<evidence type="ECO:0000256" key="3">
    <source>
        <dbReference type="ARBA" id="ARBA00022692"/>
    </source>
</evidence>
<dbReference type="Gene3D" id="2.30.30.60">
    <property type="match status" value="1"/>
</dbReference>
<evidence type="ECO:0000259" key="8">
    <source>
        <dbReference type="Pfam" id="PF21082"/>
    </source>
</evidence>
<accession>B4VZS7</accession>
<name>B4VZS7_9CYAN</name>
<dbReference type="GO" id="GO:0012505">
    <property type="term" value="C:endomembrane system"/>
    <property type="evidence" value="ECO:0007669"/>
    <property type="project" value="UniProtKB-SubCell"/>
</dbReference>
<dbReference type="HOGENOM" id="CLU_062814_1_1_3"/>
<feature type="domain" description="Mechanosensitive ion channel MscS C-terminal" evidence="8">
    <location>
        <begin position="201"/>
        <end position="279"/>
    </location>
</feature>
<evidence type="ECO:0000313" key="9">
    <source>
        <dbReference type="EMBL" id="EDX72618.1"/>
    </source>
</evidence>
<feature type="domain" description="Mechanosensitive ion channel MscS" evidence="7">
    <location>
        <begin position="125"/>
        <end position="191"/>
    </location>
</feature>
<proteinExistence type="inferred from homology"/>
<dbReference type="InterPro" id="IPR010920">
    <property type="entry name" value="LSM_dom_sf"/>
</dbReference>
<comment type="subcellular location">
    <subcellularLocation>
        <location evidence="1">Endomembrane system</location>
        <topology evidence="1">Multi-pass membrane protein</topology>
    </subcellularLocation>
</comment>